<dbReference type="EMBL" id="WVUD01000060">
    <property type="protein sequence ID" value="MYL85153.1"/>
    <property type="molecule type" value="Genomic_DNA"/>
</dbReference>
<reference evidence="3 4" key="1">
    <citation type="submission" date="2020-01" db="EMBL/GenBank/DDBJ databases">
        <title>Genome sequence of Desulfovibrio aerotolerans DSM 16695(T).</title>
        <authorList>
            <person name="Karnachuk O."/>
            <person name="Avakyan M."/>
            <person name="Mardanov A."/>
            <person name="Kadnikov V."/>
            <person name="Ravin N."/>
        </authorList>
    </citation>
    <scope>NUCLEOTIDE SEQUENCE [LARGE SCALE GENOMIC DNA]</scope>
    <source>
        <strain evidence="3 4">DSM 16695</strain>
    </source>
</reference>
<dbReference type="InterPro" id="IPR012337">
    <property type="entry name" value="RNaseH-like_sf"/>
</dbReference>
<dbReference type="InterPro" id="IPR048020">
    <property type="entry name" value="Transpos_IS3"/>
</dbReference>
<proteinExistence type="predicted"/>
<comment type="caution">
    <text evidence="3">The sequence shown here is derived from an EMBL/GenBank/DDBJ whole genome shotgun (WGS) entry which is preliminary data.</text>
</comment>
<dbReference type="Gene3D" id="3.30.420.10">
    <property type="entry name" value="Ribonuclease H-like superfamily/Ribonuclease H"/>
    <property type="match status" value="1"/>
</dbReference>
<keyword evidence="4" id="KW-1185">Reference proteome</keyword>
<dbReference type="InterPro" id="IPR036397">
    <property type="entry name" value="RNaseH_sf"/>
</dbReference>
<evidence type="ECO:0000259" key="2">
    <source>
        <dbReference type="PROSITE" id="PS50994"/>
    </source>
</evidence>
<keyword evidence="1" id="KW-0175">Coiled coil</keyword>
<dbReference type="NCBIfam" id="NF033516">
    <property type="entry name" value="transpos_IS3"/>
    <property type="match status" value="1"/>
</dbReference>
<dbReference type="InterPro" id="IPR001584">
    <property type="entry name" value="Integrase_cat-core"/>
</dbReference>
<dbReference type="InterPro" id="IPR025948">
    <property type="entry name" value="HTH-like_dom"/>
</dbReference>
<evidence type="ECO:0000256" key="1">
    <source>
        <dbReference type="SAM" id="Coils"/>
    </source>
</evidence>
<name>A0A7C9MN75_9BACT</name>
<evidence type="ECO:0000313" key="3">
    <source>
        <dbReference type="EMBL" id="MYL85153.1"/>
    </source>
</evidence>
<dbReference type="InterPro" id="IPR010921">
    <property type="entry name" value="Trp_repressor/repl_initiator"/>
</dbReference>
<dbReference type="GO" id="GO:0015074">
    <property type="term" value="P:DNA integration"/>
    <property type="evidence" value="ECO:0007669"/>
    <property type="project" value="InterPro"/>
</dbReference>
<organism evidence="3 4">
    <name type="scientific">Solidesulfovibrio aerotolerans</name>
    <dbReference type="NCBI Taxonomy" id="295255"/>
    <lineage>
        <taxon>Bacteria</taxon>
        <taxon>Pseudomonadati</taxon>
        <taxon>Thermodesulfobacteriota</taxon>
        <taxon>Desulfovibrionia</taxon>
        <taxon>Desulfovibrionales</taxon>
        <taxon>Desulfovibrionaceae</taxon>
        <taxon>Solidesulfovibrio</taxon>
    </lineage>
</organism>
<dbReference type="OrthoDB" id="9766656at2"/>
<dbReference type="PROSITE" id="PS50994">
    <property type="entry name" value="INTEGRASE"/>
    <property type="match status" value="1"/>
</dbReference>
<dbReference type="GO" id="GO:0004803">
    <property type="term" value="F:transposase activity"/>
    <property type="evidence" value="ECO:0007669"/>
    <property type="project" value="InterPro"/>
</dbReference>
<dbReference type="Pfam" id="PF00665">
    <property type="entry name" value="rve"/>
    <property type="match status" value="1"/>
</dbReference>
<dbReference type="PANTHER" id="PTHR46889">
    <property type="entry name" value="TRANSPOSASE INSF FOR INSERTION SEQUENCE IS3B-RELATED"/>
    <property type="match status" value="1"/>
</dbReference>
<feature type="domain" description="Integrase catalytic" evidence="2">
    <location>
        <begin position="211"/>
        <end position="371"/>
    </location>
</feature>
<dbReference type="Proteomes" id="UP000482487">
    <property type="component" value="Unassembled WGS sequence"/>
</dbReference>
<feature type="coiled-coil region" evidence="1">
    <location>
        <begin position="63"/>
        <end position="90"/>
    </location>
</feature>
<dbReference type="Pfam" id="PF01527">
    <property type="entry name" value="HTH_Tnp_1"/>
    <property type="match status" value="1"/>
</dbReference>
<protein>
    <submittedName>
        <fullName evidence="3">IS3 family transposase</fullName>
    </submittedName>
</protein>
<dbReference type="InterPro" id="IPR036388">
    <property type="entry name" value="WH-like_DNA-bd_sf"/>
</dbReference>
<gene>
    <name evidence="3" type="ORF">GTA51_18800</name>
</gene>
<dbReference type="GO" id="GO:0043565">
    <property type="term" value="F:sequence-specific DNA binding"/>
    <property type="evidence" value="ECO:0007669"/>
    <property type="project" value="InterPro"/>
</dbReference>
<sequence>MSKRRKFSAEFKAKVALEALTGELTLTELASKYDVHPTMIADWKRQAKEGMVASFSGKAATAKKDSEAEIRELHAKIGQLTVEKDFLERAFQTMSRERRQGMVEADHPRLSITRQCQVLGLARSTWYHRPQGEKAVNLDLMRLIDAQFLETPFYGSRQMQRHLKNQGLLVGRTRVRRLMRKMGLMAIYQKPRTSVPHPEHRIYPYLLRGLRIDHPDQVWCADITYVPMKRGFLYLAAIMGWYSRAVLSWRLSNTMDAAFCVDALEEAMNRYGVPGIFNTDQGSQFTGLEFTQTLKEAGASISMDGKGRWMDNVFIERLWRSVKWECIYLRELENGSQARQALDDWFRFYNEQRPHTVCDGRRPMEVYRDGQRASKAA</sequence>
<dbReference type="SUPFAM" id="SSF48295">
    <property type="entry name" value="TrpR-like"/>
    <property type="match status" value="1"/>
</dbReference>
<dbReference type="AlphaFoldDB" id="A0A7C9MN75"/>
<dbReference type="Pfam" id="PF13276">
    <property type="entry name" value="HTH_21"/>
    <property type="match status" value="1"/>
</dbReference>
<accession>A0A7C9MN75</accession>
<dbReference type="InterPro" id="IPR002514">
    <property type="entry name" value="Transposase_8"/>
</dbReference>
<evidence type="ECO:0000313" key="4">
    <source>
        <dbReference type="Proteomes" id="UP000482487"/>
    </source>
</evidence>
<dbReference type="InterPro" id="IPR050900">
    <property type="entry name" value="Transposase_IS3/IS150/IS904"/>
</dbReference>
<dbReference type="SUPFAM" id="SSF53098">
    <property type="entry name" value="Ribonuclease H-like"/>
    <property type="match status" value="1"/>
</dbReference>
<dbReference type="PANTHER" id="PTHR46889:SF4">
    <property type="entry name" value="TRANSPOSASE INSO FOR INSERTION SEQUENCE ELEMENT IS911B-RELATED"/>
    <property type="match status" value="1"/>
</dbReference>
<dbReference type="GO" id="GO:0006313">
    <property type="term" value="P:DNA transposition"/>
    <property type="evidence" value="ECO:0007669"/>
    <property type="project" value="InterPro"/>
</dbReference>
<dbReference type="Gene3D" id="1.10.10.10">
    <property type="entry name" value="Winged helix-like DNA-binding domain superfamily/Winged helix DNA-binding domain"/>
    <property type="match status" value="1"/>
</dbReference>